<keyword evidence="2" id="KW-0479">Metal-binding</keyword>
<accession>A0ABW7FY80</accession>
<evidence type="ECO:0000256" key="4">
    <source>
        <dbReference type="ARBA" id="ARBA00022837"/>
    </source>
</evidence>
<feature type="compositionally biased region" description="Basic and acidic residues" evidence="5">
    <location>
        <begin position="217"/>
        <end position="228"/>
    </location>
</feature>
<comment type="caution">
    <text evidence="7">The sequence shown here is derived from an EMBL/GenBank/DDBJ whole genome shotgun (WGS) entry which is preliminary data.</text>
</comment>
<name>A0ABW7FY80_9BURK</name>
<dbReference type="PANTHER" id="PTHR42693">
    <property type="entry name" value="ARYLSULFATASE FAMILY MEMBER"/>
    <property type="match status" value="1"/>
</dbReference>
<feature type="domain" description="Sulfatase N-terminal" evidence="6">
    <location>
        <begin position="45"/>
        <end position="173"/>
    </location>
</feature>
<dbReference type="Gene3D" id="3.40.720.10">
    <property type="entry name" value="Alkaline Phosphatase, subunit A"/>
    <property type="match status" value="1"/>
</dbReference>
<evidence type="ECO:0000256" key="5">
    <source>
        <dbReference type="SAM" id="MobiDB-lite"/>
    </source>
</evidence>
<evidence type="ECO:0000313" key="7">
    <source>
        <dbReference type="EMBL" id="MFG6449252.1"/>
    </source>
</evidence>
<dbReference type="Pfam" id="PF00884">
    <property type="entry name" value="Sulfatase"/>
    <property type="match status" value="1"/>
</dbReference>
<evidence type="ECO:0000313" key="8">
    <source>
        <dbReference type="Proteomes" id="UP001606099"/>
    </source>
</evidence>
<organism evidence="7 8">
    <name type="scientific">Roseateles rivi</name>
    <dbReference type="NCBI Taxonomy" id="3299028"/>
    <lineage>
        <taxon>Bacteria</taxon>
        <taxon>Pseudomonadati</taxon>
        <taxon>Pseudomonadota</taxon>
        <taxon>Betaproteobacteria</taxon>
        <taxon>Burkholderiales</taxon>
        <taxon>Sphaerotilaceae</taxon>
        <taxon>Roseateles</taxon>
    </lineage>
</organism>
<evidence type="ECO:0000256" key="2">
    <source>
        <dbReference type="ARBA" id="ARBA00022723"/>
    </source>
</evidence>
<keyword evidence="3" id="KW-0378">Hydrolase</keyword>
<reference evidence="7 8" key="1">
    <citation type="submission" date="2024-08" db="EMBL/GenBank/DDBJ databases">
        <authorList>
            <person name="Lu H."/>
        </authorList>
    </citation>
    <scope>NUCLEOTIDE SEQUENCE [LARGE SCALE GENOMIC DNA]</scope>
    <source>
        <strain evidence="7 8">BYS180W</strain>
    </source>
</reference>
<dbReference type="InterPro" id="IPR024607">
    <property type="entry name" value="Sulfatase_CS"/>
</dbReference>
<dbReference type="InterPro" id="IPR017850">
    <property type="entry name" value="Alkaline_phosphatase_core_sf"/>
</dbReference>
<dbReference type="PROSITE" id="PS00523">
    <property type="entry name" value="SULFATASE_1"/>
    <property type="match status" value="1"/>
</dbReference>
<comment type="similarity">
    <text evidence="1">Belongs to the sulfatase family.</text>
</comment>
<evidence type="ECO:0000256" key="3">
    <source>
        <dbReference type="ARBA" id="ARBA00022801"/>
    </source>
</evidence>
<feature type="region of interest" description="Disordered" evidence="5">
    <location>
        <begin position="183"/>
        <end position="228"/>
    </location>
</feature>
<dbReference type="Proteomes" id="UP001606099">
    <property type="component" value="Unassembled WGS sequence"/>
</dbReference>
<keyword evidence="4" id="KW-0106">Calcium</keyword>
<evidence type="ECO:0000259" key="6">
    <source>
        <dbReference type="Pfam" id="PF00884"/>
    </source>
</evidence>
<dbReference type="EMBL" id="JBIGHZ010000005">
    <property type="protein sequence ID" value="MFG6449252.1"/>
    <property type="molecule type" value="Genomic_DNA"/>
</dbReference>
<dbReference type="InterPro" id="IPR000917">
    <property type="entry name" value="Sulfatase_N"/>
</dbReference>
<dbReference type="RefSeq" id="WP_394462261.1">
    <property type="nucleotide sequence ID" value="NZ_JBIGHZ010000005.1"/>
</dbReference>
<dbReference type="SUPFAM" id="SSF53649">
    <property type="entry name" value="Alkaline phosphatase-like"/>
    <property type="match status" value="1"/>
</dbReference>
<dbReference type="PANTHER" id="PTHR42693:SF53">
    <property type="entry name" value="ENDO-4-O-SULFATASE"/>
    <property type="match status" value="1"/>
</dbReference>
<proteinExistence type="inferred from homology"/>
<keyword evidence="8" id="KW-1185">Reference proteome</keyword>
<dbReference type="InterPro" id="IPR050738">
    <property type="entry name" value="Sulfatase"/>
</dbReference>
<protein>
    <submittedName>
        <fullName evidence="7">Sulfatase-like hydrolase/transferase</fullName>
    </submittedName>
</protein>
<evidence type="ECO:0000256" key="1">
    <source>
        <dbReference type="ARBA" id="ARBA00008779"/>
    </source>
</evidence>
<sequence length="251" mass="26791">MNFREILFVTSCNTNTRLSTAAAPALAQTAFAASSPATARPGRAPHIVFIMADDLGWADLSCFGQTDYSTPHLDALAASGVRMRQAYAASPVCSPSRTALITGRYHYRLRMGLEEPIPGPKSTQGLPNGEGQLPLTLAAAGYHCALVGKWHLGCGAQYSPQRHGNLGGGLDYFSHRDRAGRAHHHELAGSAQARGERASGHHHGLAAHPCRGGASPHEAKRPKPPQRRLERALTAALHPQSNLGLFSLKYS</sequence>
<gene>
    <name evidence="7" type="ORF">ACG0Z6_13565</name>
</gene>